<keyword evidence="4 6" id="KW-0472">Membrane</keyword>
<keyword evidence="3 6" id="KW-1133">Transmembrane helix</keyword>
<feature type="region of interest" description="Disordered" evidence="5">
    <location>
        <begin position="262"/>
        <end position="281"/>
    </location>
</feature>
<feature type="transmembrane region" description="Helical" evidence="6">
    <location>
        <begin position="475"/>
        <end position="502"/>
    </location>
</feature>
<evidence type="ECO:0000256" key="3">
    <source>
        <dbReference type="ARBA" id="ARBA00022989"/>
    </source>
</evidence>
<evidence type="ECO:0000256" key="6">
    <source>
        <dbReference type="SAM" id="Phobius"/>
    </source>
</evidence>
<feature type="region of interest" description="Disordered" evidence="5">
    <location>
        <begin position="207"/>
        <end position="251"/>
    </location>
</feature>
<evidence type="ECO:0000313" key="7">
    <source>
        <dbReference type="EMBL" id="RPA80635.1"/>
    </source>
</evidence>
<evidence type="ECO:0000256" key="2">
    <source>
        <dbReference type="ARBA" id="ARBA00022692"/>
    </source>
</evidence>
<feature type="transmembrane region" description="Helical" evidence="6">
    <location>
        <begin position="373"/>
        <end position="390"/>
    </location>
</feature>
<feature type="transmembrane region" description="Helical" evidence="6">
    <location>
        <begin position="84"/>
        <end position="107"/>
    </location>
</feature>
<evidence type="ECO:0000313" key="8">
    <source>
        <dbReference type="Proteomes" id="UP000275078"/>
    </source>
</evidence>
<dbReference type="InterPro" id="IPR004776">
    <property type="entry name" value="Mem_transp_PIN-like"/>
</dbReference>
<sequence>MSVASNSTLALAGTDDAGVGEVIWTSFKPILKMAAVAGGGALFARMGILTPEASKSNAALLMNFFLPLLIFSTVVPSFDSDSMTSVLVIILTGILYQVMGLVIGGVVKFCCPTPTTWRGGVLAAGAFSNWGDLVIAYTATLAKSRPFNGDMDANRGVAYSSIFMVSQLVVLFNLGGVNLVQMDFKKKVPDLEFEMIDPVRPLSLARTHSTPVVPDESSLKPGHTSEISFPSGSTTPEWPPKDGSHSRSISASSWDLAGRDNHAIPDPVAASTPRTTTLDTNKISRLLSMKCGKKDSKKEKKQVDFDSPSKLRRFWNAVSPFISPPGVSLVIALIVANVPPLKALFVTTDDFLSMPTAPDSRPPLDVIMEIGKFAGPLVPIMGLTMLGAAMSRLTIKSLPKGFWSTVSVMSVLKLVVGPIIGVVWTTQMTKHTSLIDPDDKMLQFVMILSSGVPTATSMIYMTTMYAPTEGDGAELSALSACLLGQYALMLVSLTALVSYTLLEVL</sequence>
<keyword evidence="8" id="KW-1185">Reference proteome</keyword>
<organism evidence="7 8">
    <name type="scientific">Ascobolus immersus RN42</name>
    <dbReference type="NCBI Taxonomy" id="1160509"/>
    <lineage>
        <taxon>Eukaryota</taxon>
        <taxon>Fungi</taxon>
        <taxon>Dikarya</taxon>
        <taxon>Ascomycota</taxon>
        <taxon>Pezizomycotina</taxon>
        <taxon>Pezizomycetes</taxon>
        <taxon>Pezizales</taxon>
        <taxon>Ascobolaceae</taxon>
        <taxon>Ascobolus</taxon>
    </lineage>
</organism>
<name>A0A3N4I3D5_ASCIM</name>
<dbReference type="GO" id="GO:0055085">
    <property type="term" value="P:transmembrane transport"/>
    <property type="evidence" value="ECO:0007669"/>
    <property type="project" value="InterPro"/>
</dbReference>
<proteinExistence type="predicted"/>
<comment type="subcellular location">
    <subcellularLocation>
        <location evidence="1">Membrane</location>
        <topology evidence="1">Multi-pass membrane protein</topology>
    </subcellularLocation>
</comment>
<evidence type="ECO:0000256" key="1">
    <source>
        <dbReference type="ARBA" id="ARBA00004141"/>
    </source>
</evidence>
<dbReference type="PANTHER" id="PTHR31274">
    <property type="entry name" value="PROTEIN ECM3"/>
    <property type="match status" value="1"/>
</dbReference>
<gene>
    <name evidence="7" type="ORF">BJ508DRAFT_126854</name>
</gene>
<evidence type="ECO:0000256" key="4">
    <source>
        <dbReference type="ARBA" id="ARBA00023136"/>
    </source>
</evidence>
<evidence type="ECO:0000256" key="5">
    <source>
        <dbReference type="SAM" id="MobiDB-lite"/>
    </source>
</evidence>
<dbReference type="STRING" id="1160509.A0A3N4I3D5"/>
<feature type="compositionally biased region" description="Polar residues" evidence="5">
    <location>
        <begin position="225"/>
        <end position="236"/>
    </location>
</feature>
<dbReference type="PANTHER" id="PTHR31274:SF1">
    <property type="entry name" value="AGL149CP"/>
    <property type="match status" value="1"/>
</dbReference>
<accession>A0A3N4I3D5</accession>
<dbReference type="EMBL" id="ML119686">
    <property type="protein sequence ID" value="RPA80635.1"/>
    <property type="molecule type" value="Genomic_DNA"/>
</dbReference>
<feature type="compositionally biased region" description="Polar residues" evidence="5">
    <location>
        <begin position="272"/>
        <end position="281"/>
    </location>
</feature>
<dbReference type="GO" id="GO:0016020">
    <property type="term" value="C:membrane"/>
    <property type="evidence" value="ECO:0007669"/>
    <property type="project" value="UniProtKB-SubCell"/>
</dbReference>
<feature type="transmembrane region" description="Helical" evidence="6">
    <location>
        <begin position="402"/>
        <end position="424"/>
    </location>
</feature>
<dbReference type="OrthoDB" id="435607at2759"/>
<dbReference type="Pfam" id="PF03547">
    <property type="entry name" value="Mem_trans"/>
    <property type="match status" value="1"/>
</dbReference>
<feature type="transmembrane region" description="Helical" evidence="6">
    <location>
        <begin position="444"/>
        <end position="463"/>
    </location>
</feature>
<feature type="transmembrane region" description="Helical" evidence="6">
    <location>
        <begin position="60"/>
        <end position="78"/>
    </location>
</feature>
<feature type="transmembrane region" description="Helical" evidence="6">
    <location>
        <begin position="30"/>
        <end position="48"/>
    </location>
</feature>
<dbReference type="InterPro" id="IPR040254">
    <property type="entry name" value="Ecm3-like"/>
</dbReference>
<dbReference type="Proteomes" id="UP000275078">
    <property type="component" value="Unassembled WGS sequence"/>
</dbReference>
<feature type="transmembrane region" description="Helical" evidence="6">
    <location>
        <begin position="157"/>
        <end position="180"/>
    </location>
</feature>
<protein>
    <submittedName>
        <fullName evidence="7">Auxin efflux carrier</fullName>
    </submittedName>
</protein>
<feature type="transmembrane region" description="Helical" evidence="6">
    <location>
        <begin position="314"/>
        <end position="336"/>
    </location>
</feature>
<feature type="transmembrane region" description="Helical" evidence="6">
    <location>
        <begin position="119"/>
        <end position="137"/>
    </location>
</feature>
<dbReference type="AlphaFoldDB" id="A0A3N4I3D5"/>
<keyword evidence="2 6" id="KW-0812">Transmembrane</keyword>
<reference evidence="7 8" key="1">
    <citation type="journal article" date="2018" name="Nat. Ecol. Evol.">
        <title>Pezizomycetes genomes reveal the molecular basis of ectomycorrhizal truffle lifestyle.</title>
        <authorList>
            <person name="Murat C."/>
            <person name="Payen T."/>
            <person name="Noel B."/>
            <person name="Kuo A."/>
            <person name="Morin E."/>
            <person name="Chen J."/>
            <person name="Kohler A."/>
            <person name="Krizsan K."/>
            <person name="Balestrini R."/>
            <person name="Da Silva C."/>
            <person name="Montanini B."/>
            <person name="Hainaut M."/>
            <person name="Levati E."/>
            <person name="Barry K.W."/>
            <person name="Belfiori B."/>
            <person name="Cichocki N."/>
            <person name="Clum A."/>
            <person name="Dockter R.B."/>
            <person name="Fauchery L."/>
            <person name="Guy J."/>
            <person name="Iotti M."/>
            <person name="Le Tacon F."/>
            <person name="Lindquist E.A."/>
            <person name="Lipzen A."/>
            <person name="Malagnac F."/>
            <person name="Mello A."/>
            <person name="Molinier V."/>
            <person name="Miyauchi S."/>
            <person name="Poulain J."/>
            <person name="Riccioni C."/>
            <person name="Rubini A."/>
            <person name="Sitrit Y."/>
            <person name="Splivallo R."/>
            <person name="Traeger S."/>
            <person name="Wang M."/>
            <person name="Zifcakova L."/>
            <person name="Wipf D."/>
            <person name="Zambonelli A."/>
            <person name="Paolocci F."/>
            <person name="Nowrousian M."/>
            <person name="Ottonello S."/>
            <person name="Baldrian P."/>
            <person name="Spatafora J.W."/>
            <person name="Henrissat B."/>
            <person name="Nagy L.G."/>
            <person name="Aury J.M."/>
            <person name="Wincker P."/>
            <person name="Grigoriev I.V."/>
            <person name="Bonfante P."/>
            <person name="Martin F.M."/>
        </authorList>
    </citation>
    <scope>NUCLEOTIDE SEQUENCE [LARGE SCALE GENOMIC DNA]</scope>
    <source>
        <strain evidence="7 8">RN42</strain>
    </source>
</reference>